<feature type="transmembrane region" description="Helical" evidence="1">
    <location>
        <begin position="967"/>
        <end position="990"/>
    </location>
</feature>
<feature type="transmembrane region" description="Helical" evidence="1">
    <location>
        <begin position="1024"/>
        <end position="1045"/>
    </location>
</feature>
<evidence type="ECO:0000313" key="2">
    <source>
        <dbReference type="EMBL" id="PFX34290.1"/>
    </source>
</evidence>
<dbReference type="OrthoDB" id="5989148at2759"/>
<feature type="transmembrane region" description="Helical" evidence="1">
    <location>
        <begin position="882"/>
        <end position="900"/>
    </location>
</feature>
<feature type="transmembrane region" description="Helical" evidence="1">
    <location>
        <begin position="1121"/>
        <end position="1142"/>
    </location>
</feature>
<dbReference type="PANTHER" id="PTHR32158">
    <property type="entry name" value="RING-TYPE DOMAIN-CONTAINING PROTEIN"/>
    <property type="match status" value="1"/>
</dbReference>
<dbReference type="EMBL" id="LSMT01000005">
    <property type="protein sequence ID" value="PFX34290.1"/>
    <property type="molecule type" value="Genomic_DNA"/>
</dbReference>
<keyword evidence="1" id="KW-0812">Transmembrane</keyword>
<feature type="transmembrane region" description="Helical" evidence="1">
    <location>
        <begin position="1091"/>
        <end position="1109"/>
    </location>
</feature>
<reference evidence="3" key="1">
    <citation type="journal article" date="2017" name="bioRxiv">
        <title>Comparative analysis of the genomes of Stylophora pistillata and Acropora digitifera provides evidence for extensive differences between species of corals.</title>
        <authorList>
            <person name="Voolstra C.R."/>
            <person name="Li Y."/>
            <person name="Liew Y.J."/>
            <person name="Baumgarten S."/>
            <person name="Zoccola D."/>
            <person name="Flot J.-F."/>
            <person name="Tambutte S."/>
            <person name="Allemand D."/>
            <person name="Aranda M."/>
        </authorList>
    </citation>
    <scope>NUCLEOTIDE SEQUENCE [LARGE SCALE GENOMIC DNA]</scope>
</reference>
<evidence type="ECO:0000256" key="1">
    <source>
        <dbReference type="SAM" id="Phobius"/>
    </source>
</evidence>
<comment type="caution">
    <text evidence="2">The sequence shown here is derived from an EMBL/GenBank/DDBJ whole genome shotgun (WGS) entry which is preliminary data.</text>
</comment>
<feature type="transmembrane region" description="Helical" evidence="1">
    <location>
        <begin position="1051"/>
        <end position="1070"/>
    </location>
</feature>
<gene>
    <name evidence="2" type="ORF">AWC38_SpisGene801</name>
</gene>
<sequence>MASNRIRNIFVSPRGHNAKSCGNASEPCLSLDFAISIARESGENSTQITAAEGNYTLNESYTFTNVENFGLNCGGWKKSSVYAKKPYRRLNGANFKTALDFRYCKNIRFYGVEISSSSGLAVNCFDCGGAVNFTNSVFAENAARSGVEDKFIGNQNEYYVLSGGGVYLGLDPYGSNTVNVTPGEHDSFQHNNTYIFRNCRFVENEAVWLNESKQSDFFNSSELPFSRGGGLAIFFRSNASGCLVDVESCAFIRNRADWGGGLMLVMKEESRRNVFVMAHTLFVSNKGNLAGGGIRIGNFIKGSGRGLNTFSITNCSFEGNKAIWGGGASIFGTTIPDTTKHDLTQFYFNNCHWSENNGTVGAAVAFFLSNQNEDQIGPEIPYHVTLNFSTFQGNRVIPMEQLVTIGEGTLYSVQVPLIFRGNVTFFNNTNSAMALDGSTMEIFGNVFFIKNKGFRGGAIAMYGRSRIVLKKKSYLLFDDNKSDDRGGALYIFAPGPPLVGFYATGINTHICFFGYTDPHADYDDWETRVIFVGNKAAFAGHSVFATTLRNCRRPGESLVNNSVLQWKFVEFRSADGQKTSLTKEVTTEPVKIKFDTDDWLVAPSEVFNASLSLLDEIGNSVVGSVSVKVIPLQHEHPVSLNTSSPLFIANRSISYVKLAGKADTNFSVKLWYMGRVLLTETISNLTLKPCNPGFKAKDDQCVCMDSTDVGVHRCESDGKTFYLTHGYWAGLVKEKFKTHFCPTGYCNITGQYTVEQKYDSGNLCSKNRNQTSVLCGKCNASYSVLFGGEDCSNTCTNWYLLLLIVYGVILLLVVMGVMLINLDFFTGYLNAWVYSYQVMKVITPGGFQFDCFIEFLIGLGNFKFKIGGGICFAAGLDDADKLAIMYVLPTFVLVLVMLLARAVGNHPNWWFSKRVRAPPFRAFCTIFVLCYTDITRISLRILNYAKFDSTFVMYANGNIGYFSQKHIAYGILAILYILIVVIPFPMILLFRSYLTRKLLFVVNLNRWKPIFDALQSCFKDQYRWCAAFYFLCRFVLLAISTLAPPGAVKRAMLETACVLILLIFAFLRPYKEASDVKEEEESYEWINKSDVALLTTLSLIAIFSSAIDSRMSIRTRNGLRIFVRVLAYIPLLVLGMVTYRTVSRWRQKKTLRNELQEPELSVTDETTETDNQPA</sequence>
<feature type="transmembrane region" description="Helical" evidence="1">
    <location>
        <begin position="920"/>
        <end position="939"/>
    </location>
</feature>
<name>A0A2B4SZJ5_STYPI</name>
<feature type="transmembrane region" description="Helical" evidence="1">
    <location>
        <begin position="798"/>
        <end position="820"/>
    </location>
</feature>
<organism evidence="2 3">
    <name type="scientific">Stylophora pistillata</name>
    <name type="common">Smooth cauliflower coral</name>
    <dbReference type="NCBI Taxonomy" id="50429"/>
    <lineage>
        <taxon>Eukaryota</taxon>
        <taxon>Metazoa</taxon>
        <taxon>Cnidaria</taxon>
        <taxon>Anthozoa</taxon>
        <taxon>Hexacorallia</taxon>
        <taxon>Scleractinia</taxon>
        <taxon>Astrocoeniina</taxon>
        <taxon>Pocilloporidae</taxon>
        <taxon>Stylophora</taxon>
    </lineage>
</organism>
<accession>A0A2B4SZJ5</accession>
<proteinExistence type="predicted"/>
<dbReference type="Proteomes" id="UP000225706">
    <property type="component" value="Unassembled WGS sequence"/>
</dbReference>
<dbReference type="AlphaFoldDB" id="A0A2B4SZJ5"/>
<keyword evidence="1" id="KW-1133">Transmembrane helix</keyword>
<dbReference type="InterPro" id="IPR011050">
    <property type="entry name" value="Pectin_lyase_fold/virulence"/>
</dbReference>
<dbReference type="SUPFAM" id="SSF51126">
    <property type="entry name" value="Pectin lyase-like"/>
    <property type="match status" value="1"/>
</dbReference>
<protein>
    <submittedName>
        <fullName evidence="2">Uncharacterized protein</fullName>
    </submittedName>
</protein>
<keyword evidence="3" id="KW-1185">Reference proteome</keyword>
<evidence type="ECO:0000313" key="3">
    <source>
        <dbReference type="Proteomes" id="UP000225706"/>
    </source>
</evidence>
<keyword evidence="1" id="KW-0472">Membrane</keyword>
<dbReference type="PANTHER" id="PTHR32158:SF21">
    <property type="match status" value="1"/>
</dbReference>